<dbReference type="InterPro" id="IPR058781">
    <property type="entry name" value="HH_AprE-like"/>
</dbReference>
<dbReference type="NCBIfam" id="TIGR01843">
    <property type="entry name" value="type_I_hlyD"/>
    <property type="match status" value="1"/>
</dbReference>
<reference evidence="14" key="1">
    <citation type="journal article" date="2019" name="Int. J. Syst. Evol. Microbiol.">
        <title>The Global Catalogue of Microorganisms (GCM) 10K type strain sequencing project: providing services to taxonomists for standard genome sequencing and annotation.</title>
        <authorList>
            <consortium name="The Broad Institute Genomics Platform"/>
            <consortium name="The Broad Institute Genome Sequencing Center for Infectious Disease"/>
            <person name="Wu L."/>
            <person name="Ma J."/>
        </authorList>
    </citation>
    <scope>NUCLEOTIDE SEQUENCE [LARGE SCALE GENOMIC DNA]</scope>
    <source>
        <strain evidence="14">CGMCC 1.12750</strain>
    </source>
</reference>
<evidence type="ECO:0000256" key="3">
    <source>
        <dbReference type="ARBA" id="ARBA00022448"/>
    </source>
</evidence>
<organism evidence="13 14">
    <name type="scientific">Plastorhodobacter daqingensis</name>
    <dbReference type="NCBI Taxonomy" id="1387281"/>
    <lineage>
        <taxon>Bacteria</taxon>
        <taxon>Pseudomonadati</taxon>
        <taxon>Pseudomonadota</taxon>
        <taxon>Alphaproteobacteria</taxon>
        <taxon>Rhodobacterales</taxon>
        <taxon>Paracoccaceae</taxon>
        <taxon>Plastorhodobacter</taxon>
    </lineage>
</organism>
<evidence type="ECO:0000259" key="11">
    <source>
        <dbReference type="Pfam" id="PF25994"/>
    </source>
</evidence>
<feature type="domain" description="AprE-like beta-barrel" evidence="12">
    <location>
        <begin position="319"/>
        <end position="408"/>
    </location>
</feature>
<dbReference type="Pfam" id="PF26002">
    <property type="entry name" value="Beta-barrel_AprE"/>
    <property type="match status" value="1"/>
</dbReference>
<accession>A0ABW2UDW9</accession>
<evidence type="ECO:0000256" key="1">
    <source>
        <dbReference type="ARBA" id="ARBA00004377"/>
    </source>
</evidence>
<evidence type="ECO:0000256" key="2">
    <source>
        <dbReference type="ARBA" id="ARBA00009477"/>
    </source>
</evidence>
<keyword evidence="4 9" id="KW-1003">Cell membrane</keyword>
<keyword evidence="5 9" id="KW-0997">Cell inner membrane</keyword>
<feature type="coiled-coil region" evidence="10">
    <location>
        <begin position="221"/>
        <end position="284"/>
    </location>
</feature>
<dbReference type="Gene3D" id="2.40.30.170">
    <property type="match status" value="1"/>
</dbReference>
<evidence type="ECO:0000256" key="6">
    <source>
        <dbReference type="ARBA" id="ARBA00022692"/>
    </source>
</evidence>
<evidence type="ECO:0000313" key="14">
    <source>
        <dbReference type="Proteomes" id="UP001596516"/>
    </source>
</evidence>
<evidence type="ECO:0000256" key="7">
    <source>
        <dbReference type="ARBA" id="ARBA00022989"/>
    </source>
</evidence>
<proteinExistence type="inferred from homology"/>
<dbReference type="InterPro" id="IPR050739">
    <property type="entry name" value="MFP"/>
</dbReference>
<comment type="similarity">
    <text evidence="2 9">Belongs to the membrane fusion protein (MFP) (TC 8.A.1) family.</text>
</comment>
<keyword evidence="6" id="KW-0812">Transmembrane</keyword>
<dbReference type="PRINTS" id="PR01490">
    <property type="entry name" value="RTXTOXIND"/>
</dbReference>
<keyword evidence="3 9" id="KW-0813">Transport</keyword>
<keyword evidence="14" id="KW-1185">Reference proteome</keyword>
<comment type="caution">
    <text evidence="13">The sequence shown here is derived from an EMBL/GenBank/DDBJ whole genome shotgun (WGS) entry which is preliminary data.</text>
</comment>
<dbReference type="PANTHER" id="PTHR30386">
    <property type="entry name" value="MEMBRANE FUSION SUBUNIT OF EMRAB-TOLC MULTIDRUG EFFLUX PUMP"/>
    <property type="match status" value="1"/>
</dbReference>
<evidence type="ECO:0000313" key="13">
    <source>
        <dbReference type="EMBL" id="MFC7702849.1"/>
    </source>
</evidence>
<feature type="domain" description="AprE-like long alpha-helical hairpin" evidence="11">
    <location>
        <begin position="88"/>
        <end position="276"/>
    </location>
</feature>
<name>A0ABW2UDW9_9RHOB</name>
<keyword evidence="7" id="KW-1133">Transmembrane helix</keyword>
<evidence type="ECO:0000256" key="5">
    <source>
        <dbReference type="ARBA" id="ARBA00022519"/>
    </source>
</evidence>
<protein>
    <recommendedName>
        <fullName evidence="9">Membrane fusion protein (MFP) family protein</fullName>
    </recommendedName>
</protein>
<sequence>MNPRKWPVRGPVVLGMVALVLLVGGFGAWSVLSRIAGAVIASGQIEVEHHRQVVQHPDGGVVAAILVTEGAHVAAGDPLIRLDGALLRSEFAIVESQFHEILSRRGRLEAERDESNEIVFPPLLRAATALPEVQDLMEGQQRLFDARRETLDRQLEQFAKRSGQIRSQIDGLDAQLDALATQLGLIQGELVSQQSLLDRGLTQSARVLALQRDEAGLRGSLGELTAARAEAEARITEIEIEALRLRSQRREDALTQLRDLGFRELELAERRRALQERLELLELRAPVAGIVHGLQVTTPRAVIRAAEPVMFLVPQDRPLVVSVRVAPLEIDQVFVGQEAHLVFPTFSARTTPDILGRVVLVSSDAFTDERSQASFYRVEIAPLPGELEKLEGLTLLPGMPVEAFIQTEARTPLAYLVKPLTDYFDRAFRES</sequence>
<dbReference type="Proteomes" id="UP001596516">
    <property type="component" value="Unassembled WGS sequence"/>
</dbReference>
<evidence type="ECO:0000259" key="12">
    <source>
        <dbReference type="Pfam" id="PF26002"/>
    </source>
</evidence>
<dbReference type="InterPro" id="IPR010129">
    <property type="entry name" value="T1SS_HlyD"/>
</dbReference>
<comment type="subcellular location">
    <subcellularLocation>
        <location evidence="1 9">Cell inner membrane</location>
        <topology evidence="1 9">Single-pass membrane protein</topology>
    </subcellularLocation>
</comment>
<evidence type="ECO:0000256" key="10">
    <source>
        <dbReference type="SAM" id="Coils"/>
    </source>
</evidence>
<keyword evidence="8" id="KW-0472">Membrane</keyword>
<evidence type="ECO:0000256" key="4">
    <source>
        <dbReference type="ARBA" id="ARBA00022475"/>
    </source>
</evidence>
<gene>
    <name evidence="13" type="ORF">ACFQXB_01415</name>
</gene>
<dbReference type="RefSeq" id="WP_377397991.1">
    <property type="nucleotide sequence ID" value="NZ_JBHTFQ010000001.1"/>
</dbReference>
<evidence type="ECO:0000256" key="8">
    <source>
        <dbReference type="ARBA" id="ARBA00023136"/>
    </source>
</evidence>
<dbReference type="EMBL" id="JBHTFQ010000001">
    <property type="protein sequence ID" value="MFC7702849.1"/>
    <property type="molecule type" value="Genomic_DNA"/>
</dbReference>
<dbReference type="InterPro" id="IPR058982">
    <property type="entry name" value="Beta-barrel_AprE"/>
</dbReference>
<dbReference type="Pfam" id="PF25994">
    <property type="entry name" value="HH_AprE"/>
    <property type="match status" value="1"/>
</dbReference>
<evidence type="ECO:0000256" key="9">
    <source>
        <dbReference type="RuleBase" id="RU365093"/>
    </source>
</evidence>
<dbReference type="PANTHER" id="PTHR30386:SF17">
    <property type="entry name" value="ALKALINE PROTEASE SECRETION PROTEIN APRE"/>
    <property type="match status" value="1"/>
</dbReference>
<keyword evidence="10" id="KW-0175">Coiled coil</keyword>